<dbReference type="InterPro" id="IPR006145">
    <property type="entry name" value="PsdUridine_synth_RsuA/RluA"/>
</dbReference>
<evidence type="ECO:0000313" key="10">
    <source>
        <dbReference type="EMBL" id="RCW36964.1"/>
    </source>
</evidence>
<evidence type="ECO:0000313" key="13">
    <source>
        <dbReference type="Proteomes" id="UP000253065"/>
    </source>
</evidence>
<dbReference type="GO" id="GO:0160136">
    <property type="term" value="F:16S rRNA pseudouridine(516) synthase activity"/>
    <property type="evidence" value="ECO:0007669"/>
    <property type="project" value="UniProtKB-EC"/>
</dbReference>
<keyword evidence="13" id="KW-1185">Reference proteome</keyword>
<dbReference type="NCBIfam" id="TIGR00093">
    <property type="entry name" value="pseudouridine synthase"/>
    <property type="match status" value="1"/>
</dbReference>
<dbReference type="Pfam" id="PF00849">
    <property type="entry name" value="PseudoU_synth_2"/>
    <property type="match status" value="1"/>
</dbReference>
<dbReference type="CDD" id="cd00165">
    <property type="entry name" value="S4"/>
    <property type="match status" value="1"/>
</dbReference>
<dbReference type="RefSeq" id="WP_011787010.1">
    <property type="nucleotide sequence ID" value="NZ_CALIOX010000007.1"/>
</dbReference>
<dbReference type="GO" id="GO:0003723">
    <property type="term" value="F:RNA binding"/>
    <property type="evidence" value="ECO:0007669"/>
    <property type="project" value="UniProtKB-KW"/>
</dbReference>
<dbReference type="InterPro" id="IPR018496">
    <property type="entry name" value="PsdUridine_synth_RsuA/RluB_CS"/>
</dbReference>
<dbReference type="InterPro" id="IPR050343">
    <property type="entry name" value="RsuA_PseudoU_synthase"/>
</dbReference>
<evidence type="ECO:0000256" key="3">
    <source>
        <dbReference type="ARBA" id="ARBA00023235"/>
    </source>
</evidence>
<evidence type="ECO:0000256" key="4">
    <source>
        <dbReference type="ARBA" id="ARBA00036749"/>
    </source>
</evidence>
<keyword evidence="2 6" id="KW-0694">RNA-binding</keyword>
<dbReference type="FunFam" id="3.30.70.1560:FF:000001">
    <property type="entry name" value="Pseudouridine synthase"/>
    <property type="match status" value="1"/>
</dbReference>
<comment type="function">
    <text evidence="5">Responsible for synthesis of pseudouridine from uracil-516 in 16S ribosomal RNA.</text>
</comment>
<dbReference type="PROSITE" id="PS01149">
    <property type="entry name" value="PSI_RSU"/>
    <property type="match status" value="1"/>
</dbReference>
<dbReference type="CDD" id="cd02553">
    <property type="entry name" value="PseudoU_synth_RsuA"/>
    <property type="match status" value="1"/>
</dbReference>
<dbReference type="InterPro" id="IPR042092">
    <property type="entry name" value="PsdUridine_s_RsuA/RluB/E/F_cat"/>
</dbReference>
<dbReference type="InterPro" id="IPR000748">
    <property type="entry name" value="PsdUridine_synth_RsuA/RluB/E/F"/>
</dbReference>
<evidence type="ECO:0000256" key="7">
    <source>
        <dbReference type="RuleBase" id="RU003887"/>
    </source>
</evidence>
<dbReference type="PANTHER" id="PTHR47683">
    <property type="entry name" value="PSEUDOURIDINE SYNTHASE FAMILY PROTEIN-RELATED"/>
    <property type="match status" value="1"/>
</dbReference>
<evidence type="ECO:0000313" key="11">
    <source>
        <dbReference type="EMBL" id="RCW73326.1"/>
    </source>
</evidence>
<feature type="domain" description="RNA-binding S4" evidence="8">
    <location>
        <begin position="1"/>
        <end position="59"/>
    </location>
</feature>
<comment type="caution">
    <text evidence="10">The sequence shown here is derived from an EMBL/GenBank/DDBJ whole genome shotgun (WGS) entry which is preliminary data.</text>
</comment>
<sequence>MRLDQYLSNGTELSRKEAKKVVSAGRVKVDGETCRQANRQVEAEQSVHLDGKPVNPPGDIYLMMHKPAGVLSATTDSSQPTALDLLPRGLASRVHIAGRLDKDTTGLLLLTSDGQWSHAVTSPRRECRKSYRVWLAEAIPEQACRALEKGVMLNGETTETRPAEVRVHNNQLIDLTIGEGRYHQVKRMLAAVGNRVEALHRFRIGSIELDDKLAPGEFRALTYQEIRSVTE</sequence>
<dbReference type="OMA" id="QGKYHQV"/>
<evidence type="ECO:0000313" key="9">
    <source>
        <dbReference type="EMBL" id="RBP76091.1"/>
    </source>
</evidence>
<dbReference type="InterPro" id="IPR020103">
    <property type="entry name" value="PsdUridine_synth_cat_dom_sf"/>
</dbReference>
<comment type="similarity">
    <text evidence="1 7">Belongs to the pseudouridine synthase RsuA family.</text>
</comment>
<dbReference type="GeneID" id="31822847"/>
<dbReference type="EMBL" id="QNSA01000002">
    <property type="protein sequence ID" value="RBP76091.1"/>
    <property type="molecule type" value="Genomic_DNA"/>
</dbReference>
<proteinExistence type="inferred from homology"/>
<evidence type="ECO:0000313" key="12">
    <source>
        <dbReference type="Proteomes" id="UP000252795"/>
    </source>
</evidence>
<evidence type="ECO:0000256" key="6">
    <source>
        <dbReference type="PROSITE-ProRule" id="PRU00182"/>
    </source>
</evidence>
<dbReference type="SUPFAM" id="SSF55174">
    <property type="entry name" value="Alpha-L RNA-binding motif"/>
    <property type="match status" value="1"/>
</dbReference>
<organism evidence="10 12">
    <name type="scientific">Marinobacter nauticus</name>
    <name type="common">Marinobacter hydrocarbonoclasticus</name>
    <name type="synonym">Marinobacter aquaeolei</name>
    <dbReference type="NCBI Taxonomy" id="2743"/>
    <lineage>
        <taxon>Bacteria</taxon>
        <taxon>Pseudomonadati</taxon>
        <taxon>Pseudomonadota</taxon>
        <taxon>Gammaproteobacteria</taxon>
        <taxon>Pseudomonadales</taxon>
        <taxon>Marinobacteraceae</taxon>
        <taxon>Marinobacter</taxon>
    </lineage>
</organism>
<evidence type="ECO:0000256" key="5">
    <source>
        <dbReference type="ARBA" id="ARBA00037590"/>
    </source>
</evidence>
<dbReference type="InterPro" id="IPR020094">
    <property type="entry name" value="TruA/RsuA/RluB/E/F_N"/>
</dbReference>
<dbReference type="Proteomes" id="UP000253647">
    <property type="component" value="Unassembled WGS sequence"/>
</dbReference>
<protein>
    <recommendedName>
        <fullName evidence="7">Pseudouridine synthase</fullName>
        <ecNumber evidence="7">5.4.99.-</ecNumber>
    </recommendedName>
</protein>
<evidence type="ECO:0000256" key="1">
    <source>
        <dbReference type="ARBA" id="ARBA00008348"/>
    </source>
</evidence>
<dbReference type="Gene3D" id="3.30.70.1560">
    <property type="entry name" value="Alpha-L RNA-binding motif"/>
    <property type="match status" value="1"/>
</dbReference>
<dbReference type="InterPro" id="IPR036986">
    <property type="entry name" value="S4_RNA-bd_sf"/>
</dbReference>
<dbReference type="Gene3D" id="3.10.290.10">
    <property type="entry name" value="RNA-binding S4 domain"/>
    <property type="match status" value="1"/>
</dbReference>
<dbReference type="SUPFAM" id="SSF55120">
    <property type="entry name" value="Pseudouridine synthase"/>
    <property type="match status" value="1"/>
</dbReference>
<name>A0A368VBD8_MARNT</name>
<dbReference type="InterPro" id="IPR002942">
    <property type="entry name" value="S4_RNA-bd"/>
</dbReference>
<dbReference type="Gene3D" id="3.30.70.580">
    <property type="entry name" value="Pseudouridine synthase I, catalytic domain, N-terminal subdomain"/>
    <property type="match status" value="1"/>
</dbReference>
<dbReference type="PANTHER" id="PTHR47683:SF4">
    <property type="entry name" value="PSEUDOURIDINE SYNTHASE"/>
    <property type="match status" value="1"/>
</dbReference>
<dbReference type="EC" id="5.4.99.-" evidence="7"/>
<evidence type="ECO:0000256" key="2">
    <source>
        <dbReference type="ARBA" id="ARBA00022884"/>
    </source>
</evidence>
<dbReference type="EMBL" id="QPJI01000002">
    <property type="protein sequence ID" value="RCW73326.1"/>
    <property type="molecule type" value="Genomic_DNA"/>
</dbReference>
<dbReference type="SMART" id="SM00363">
    <property type="entry name" value="S4"/>
    <property type="match status" value="1"/>
</dbReference>
<dbReference type="Pfam" id="PF01479">
    <property type="entry name" value="S4"/>
    <property type="match status" value="1"/>
</dbReference>
<reference evidence="12 14" key="1">
    <citation type="submission" date="2018-07" db="EMBL/GenBank/DDBJ databases">
        <title>Freshwater and sediment microbial communities from various areas in North America, analyzing microbe dynamics in response to fracking.</title>
        <authorList>
            <person name="Lamendella R."/>
        </authorList>
    </citation>
    <scope>NUCLEOTIDE SEQUENCE [LARGE SCALE GENOMIC DNA]</scope>
    <source>
        <strain evidence="11 14">105B</strain>
        <strain evidence="10 12">114E</strain>
        <strain evidence="9 13">114E_o</strain>
    </source>
</reference>
<dbReference type="GO" id="GO:0000455">
    <property type="term" value="P:enzyme-directed rRNA pseudouridine synthesis"/>
    <property type="evidence" value="ECO:0007669"/>
    <property type="project" value="UniProtKB-ARBA"/>
</dbReference>
<dbReference type="AlphaFoldDB" id="A0A368VBD8"/>
<dbReference type="GO" id="GO:0005829">
    <property type="term" value="C:cytosol"/>
    <property type="evidence" value="ECO:0007669"/>
    <property type="project" value="UniProtKB-ARBA"/>
</dbReference>
<evidence type="ECO:0000313" key="14">
    <source>
        <dbReference type="Proteomes" id="UP000253647"/>
    </source>
</evidence>
<dbReference type="Proteomes" id="UP000253065">
    <property type="component" value="Unassembled WGS sequence"/>
</dbReference>
<dbReference type="Proteomes" id="UP000252795">
    <property type="component" value="Unassembled WGS sequence"/>
</dbReference>
<dbReference type="PROSITE" id="PS50889">
    <property type="entry name" value="S4"/>
    <property type="match status" value="1"/>
</dbReference>
<accession>A0A368VBD8</accession>
<gene>
    <name evidence="10" type="ORF">DET51_102110</name>
    <name evidence="11" type="ORF">DET61_10243</name>
    <name evidence="9" type="ORF">DET64_102110</name>
</gene>
<comment type="catalytic activity">
    <reaction evidence="4">
        <text>uridine(516) in 16S rRNA = pseudouridine(516) in 16S rRNA</text>
        <dbReference type="Rhea" id="RHEA:38867"/>
        <dbReference type="Rhea" id="RHEA-COMP:10089"/>
        <dbReference type="Rhea" id="RHEA-COMP:10090"/>
        <dbReference type="ChEBI" id="CHEBI:65314"/>
        <dbReference type="ChEBI" id="CHEBI:65315"/>
        <dbReference type="EC" id="5.4.99.19"/>
    </reaction>
</comment>
<dbReference type="EMBL" id="QPJB01000002">
    <property type="protein sequence ID" value="RCW36964.1"/>
    <property type="molecule type" value="Genomic_DNA"/>
</dbReference>
<keyword evidence="3 7" id="KW-0413">Isomerase</keyword>
<evidence type="ECO:0000259" key="8">
    <source>
        <dbReference type="SMART" id="SM00363"/>
    </source>
</evidence>